<organism evidence="3 4">
    <name type="scientific">Paenibacillus bovis</name>
    <dbReference type="NCBI Taxonomy" id="1616788"/>
    <lineage>
        <taxon>Bacteria</taxon>
        <taxon>Bacillati</taxon>
        <taxon>Bacillota</taxon>
        <taxon>Bacilli</taxon>
        <taxon>Bacillales</taxon>
        <taxon>Paenibacillaceae</taxon>
        <taxon>Paenibacillus</taxon>
    </lineage>
</organism>
<accession>A0A172ZIL7</accession>
<evidence type="ECO:0000313" key="4">
    <source>
        <dbReference type="Proteomes" id="UP000078148"/>
    </source>
</evidence>
<protein>
    <recommendedName>
        <fullName evidence="2">SCP domain-containing protein</fullName>
    </recommendedName>
</protein>
<reference evidence="4" key="1">
    <citation type="submission" date="2015-10" db="EMBL/GenBank/DDBJ databases">
        <title>Genome of Paenibacillus bovis sp. nov.</title>
        <authorList>
            <person name="Wu Z."/>
            <person name="Gao C."/>
            <person name="Liu Z."/>
            <person name="Zheng H."/>
        </authorList>
    </citation>
    <scope>NUCLEOTIDE SEQUENCE [LARGE SCALE GENOMIC DNA]</scope>
    <source>
        <strain evidence="4">BD3526</strain>
    </source>
</reference>
<evidence type="ECO:0000259" key="2">
    <source>
        <dbReference type="Pfam" id="PF00188"/>
    </source>
</evidence>
<dbReference type="CDD" id="cd05379">
    <property type="entry name" value="CAP_bacterial"/>
    <property type="match status" value="1"/>
</dbReference>
<feature type="chain" id="PRO_5008005940" description="SCP domain-containing protein" evidence="1">
    <location>
        <begin position="32"/>
        <end position="187"/>
    </location>
</feature>
<dbReference type="PANTHER" id="PTHR31157:SF1">
    <property type="entry name" value="SCP DOMAIN-CONTAINING PROTEIN"/>
    <property type="match status" value="1"/>
</dbReference>
<reference evidence="3 4" key="2">
    <citation type="journal article" date="2016" name="Int. J. Syst. Evol. Microbiol.">
        <title>Paenibacillus bovis sp. nov., isolated from raw yak (Bos grunniens) milk.</title>
        <authorList>
            <person name="Gao C."/>
            <person name="Han J."/>
            <person name="Liu Z."/>
            <person name="Xu X."/>
            <person name="Hang F."/>
            <person name="Wu Z."/>
        </authorList>
    </citation>
    <scope>NUCLEOTIDE SEQUENCE [LARGE SCALE GENOMIC DNA]</scope>
    <source>
        <strain evidence="3 4">BD3526</strain>
    </source>
</reference>
<dbReference type="KEGG" id="pbv:AR543_16150"/>
<gene>
    <name evidence="3" type="ORF">AR543_16150</name>
</gene>
<dbReference type="OrthoDB" id="9783944at2"/>
<dbReference type="Pfam" id="PF00188">
    <property type="entry name" value="CAP"/>
    <property type="match status" value="1"/>
</dbReference>
<dbReference type="InterPro" id="IPR035940">
    <property type="entry name" value="CAP_sf"/>
</dbReference>
<proteinExistence type="predicted"/>
<sequence>MKFTQLKRIAASAAAAGLIAASLIAPASAQAAASNHSHYTHKAYVKLSSDRTLTGQNTATATADTYAFAAQVVDLVNQERSKAGLKALAVDTNLQTMGQDKAMDMYKNNYFSHTSPTYGSPFDMMKTYKISFRAAGENIAKGQTSPAQVMNSWMNSAGHKANILSKNYTHIGVGYVNGIWVQEFIGK</sequence>
<keyword evidence="1" id="KW-0732">Signal</keyword>
<evidence type="ECO:0000313" key="3">
    <source>
        <dbReference type="EMBL" id="ANF97383.1"/>
    </source>
</evidence>
<feature type="domain" description="SCP" evidence="2">
    <location>
        <begin position="73"/>
        <end position="178"/>
    </location>
</feature>
<name>A0A172ZIL7_9BACL</name>
<dbReference type="RefSeq" id="WP_060535495.1">
    <property type="nucleotide sequence ID" value="NZ_CP013023.1"/>
</dbReference>
<dbReference type="SUPFAM" id="SSF55797">
    <property type="entry name" value="PR-1-like"/>
    <property type="match status" value="1"/>
</dbReference>
<dbReference type="AlphaFoldDB" id="A0A172ZIL7"/>
<dbReference type="InterPro" id="IPR014044">
    <property type="entry name" value="CAP_dom"/>
</dbReference>
<dbReference type="Gene3D" id="3.40.33.10">
    <property type="entry name" value="CAP"/>
    <property type="match status" value="1"/>
</dbReference>
<dbReference type="Proteomes" id="UP000078148">
    <property type="component" value="Chromosome"/>
</dbReference>
<dbReference type="EMBL" id="CP013023">
    <property type="protein sequence ID" value="ANF97383.1"/>
    <property type="molecule type" value="Genomic_DNA"/>
</dbReference>
<keyword evidence="4" id="KW-1185">Reference proteome</keyword>
<dbReference type="STRING" id="1616788.AR543_16150"/>
<dbReference type="PANTHER" id="PTHR31157">
    <property type="entry name" value="SCP DOMAIN-CONTAINING PROTEIN"/>
    <property type="match status" value="1"/>
</dbReference>
<feature type="signal peptide" evidence="1">
    <location>
        <begin position="1"/>
        <end position="31"/>
    </location>
</feature>
<evidence type="ECO:0000256" key="1">
    <source>
        <dbReference type="SAM" id="SignalP"/>
    </source>
</evidence>